<name>A0A3B0XF76_9ZZZZ</name>
<feature type="compositionally biased region" description="Basic and acidic residues" evidence="1">
    <location>
        <begin position="44"/>
        <end position="57"/>
    </location>
</feature>
<organism evidence="2">
    <name type="scientific">hydrothermal vent metagenome</name>
    <dbReference type="NCBI Taxonomy" id="652676"/>
    <lineage>
        <taxon>unclassified sequences</taxon>
        <taxon>metagenomes</taxon>
        <taxon>ecological metagenomes</taxon>
    </lineage>
</organism>
<dbReference type="AlphaFoldDB" id="A0A3B0XF76"/>
<reference evidence="2" key="1">
    <citation type="submission" date="2018-06" db="EMBL/GenBank/DDBJ databases">
        <authorList>
            <person name="Zhirakovskaya E."/>
        </authorList>
    </citation>
    <scope>NUCLEOTIDE SEQUENCE</scope>
</reference>
<gene>
    <name evidence="2" type="ORF">MNBD_GAMMA09-510</name>
</gene>
<accession>A0A3B0XF76</accession>
<protein>
    <submittedName>
        <fullName evidence="2">Uncharacterized protein</fullName>
    </submittedName>
</protein>
<evidence type="ECO:0000256" key="1">
    <source>
        <dbReference type="SAM" id="MobiDB-lite"/>
    </source>
</evidence>
<evidence type="ECO:0000313" key="2">
    <source>
        <dbReference type="EMBL" id="VAW63260.1"/>
    </source>
</evidence>
<sequence length="57" mass="6307">MSVVFDEVIATVEAPAAAQQTQSNESENTGNIENNSEAMVRQSLETERRRALRLKAD</sequence>
<dbReference type="EMBL" id="UOFI01000040">
    <property type="protein sequence ID" value="VAW63260.1"/>
    <property type="molecule type" value="Genomic_DNA"/>
</dbReference>
<feature type="region of interest" description="Disordered" evidence="1">
    <location>
        <begin position="16"/>
        <end position="57"/>
    </location>
</feature>
<feature type="compositionally biased region" description="Polar residues" evidence="1">
    <location>
        <begin position="18"/>
        <end position="37"/>
    </location>
</feature>
<proteinExistence type="predicted"/>